<keyword evidence="3" id="KW-1185">Reference proteome</keyword>
<comment type="caution">
    <text evidence="2">The sequence shown here is derived from an EMBL/GenBank/DDBJ whole genome shotgun (WGS) entry which is preliminary data.</text>
</comment>
<dbReference type="AlphaFoldDB" id="A0AAD8YX37"/>
<evidence type="ECO:0000313" key="2">
    <source>
        <dbReference type="EMBL" id="KAK1787526.1"/>
    </source>
</evidence>
<protein>
    <submittedName>
        <fullName evidence="2">Uncharacterized protein</fullName>
    </submittedName>
</protein>
<dbReference type="Proteomes" id="UP001239994">
    <property type="component" value="Unassembled WGS sequence"/>
</dbReference>
<evidence type="ECO:0000313" key="3">
    <source>
        <dbReference type="Proteomes" id="UP001239994"/>
    </source>
</evidence>
<dbReference type="EMBL" id="JAROKS010000023">
    <property type="protein sequence ID" value="KAK1787526.1"/>
    <property type="molecule type" value="Genomic_DNA"/>
</dbReference>
<gene>
    <name evidence="2" type="ORF">P4O66_016025</name>
</gene>
<proteinExistence type="predicted"/>
<organism evidence="2 3">
    <name type="scientific">Electrophorus voltai</name>
    <dbReference type="NCBI Taxonomy" id="2609070"/>
    <lineage>
        <taxon>Eukaryota</taxon>
        <taxon>Metazoa</taxon>
        <taxon>Chordata</taxon>
        <taxon>Craniata</taxon>
        <taxon>Vertebrata</taxon>
        <taxon>Euteleostomi</taxon>
        <taxon>Actinopterygii</taxon>
        <taxon>Neopterygii</taxon>
        <taxon>Teleostei</taxon>
        <taxon>Ostariophysi</taxon>
        <taxon>Gymnotiformes</taxon>
        <taxon>Gymnotoidei</taxon>
        <taxon>Gymnotidae</taxon>
        <taxon>Electrophorus</taxon>
    </lineage>
</organism>
<accession>A0AAD8YX37</accession>
<evidence type="ECO:0000256" key="1">
    <source>
        <dbReference type="SAM" id="MobiDB-lite"/>
    </source>
</evidence>
<sequence>MGWPDFVYQKPPGESSQMQDNALQSEAGRDALAAPGIDLMIFFAVCLSLSVPGKGVCGVAPAAAGLHGPCALRAKLRSSPSIQQRHLPICDAPCDGTSCLGLSSCERASTGPNQLDLEGTAGRPEPTAVSKQPVHRAD</sequence>
<reference evidence="2" key="1">
    <citation type="submission" date="2023-03" db="EMBL/GenBank/DDBJ databases">
        <title>Electrophorus voltai genome.</title>
        <authorList>
            <person name="Bian C."/>
        </authorList>
    </citation>
    <scope>NUCLEOTIDE SEQUENCE</scope>
    <source>
        <strain evidence="2">CB-2022</strain>
        <tissue evidence="2">Muscle</tissue>
    </source>
</reference>
<name>A0AAD8YX37_9TELE</name>
<feature type="region of interest" description="Disordered" evidence="1">
    <location>
        <begin position="111"/>
        <end position="138"/>
    </location>
</feature>